<protein>
    <recommendedName>
        <fullName evidence="1">tRNA-uridine aminocarboxypropyltransferase</fullName>
        <ecNumber evidence="1">2.5.1.25</ecNumber>
    </recommendedName>
</protein>
<evidence type="ECO:0000256" key="3">
    <source>
        <dbReference type="ARBA" id="ARBA00022691"/>
    </source>
</evidence>
<dbReference type="RefSeq" id="WP_378119657.1">
    <property type="nucleotide sequence ID" value="NZ_JBHRTF010000004.1"/>
</dbReference>
<feature type="domain" description="DTW" evidence="5">
    <location>
        <begin position="33"/>
        <end position="229"/>
    </location>
</feature>
<gene>
    <name evidence="6" type="ORF">ACFODX_12715</name>
</gene>
<dbReference type="SMART" id="SM01144">
    <property type="entry name" value="DTW"/>
    <property type="match status" value="1"/>
</dbReference>
<dbReference type="PANTHER" id="PTHR21392">
    <property type="entry name" value="TRNA-URIDINE AMINOCARBOXYPROPYLTRANSFERASE 2"/>
    <property type="match status" value="1"/>
</dbReference>
<dbReference type="Pfam" id="PF03942">
    <property type="entry name" value="DTW"/>
    <property type="match status" value="1"/>
</dbReference>
<keyword evidence="7" id="KW-1185">Reference proteome</keyword>
<evidence type="ECO:0000313" key="7">
    <source>
        <dbReference type="Proteomes" id="UP001595555"/>
    </source>
</evidence>
<keyword evidence="3" id="KW-0949">S-adenosyl-L-methionine</keyword>
<proteinExistence type="predicted"/>
<evidence type="ECO:0000256" key="4">
    <source>
        <dbReference type="ARBA" id="ARBA00022694"/>
    </source>
</evidence>
<dbReference type="EC" id="2.5.1.25" evidence="1"/>
<dbReference type="InterPro" id="IPR005636">
    <property type="entry name" value="DTW"/>
</dbReference>
<dbReference type="Proteomes" id="UP001595555">
    <property type="component" value="Unassembled WGS sequence"/>
</dbReference>
<accession>A0ABV7FFM0</accession>
<evidence type="ECO:0000313" key="6">
    <source>
        <dbReference type="EMBL" id="MFC3116426.1"/>
    </source>
</evidence>
<name>A0ABV7FFM0_9GAMM</name>
<evidence type="ECO:0000256" key="1">
    <source>
        <dbReference type="ARBA" id="ARBA00012386"/>
    </source>
</evidence>
<evidence type="ECO:0000259" key="5">
    <source>
        <dbReference type="SMART" id="SM01144"/>
    </source>
</evidence>
<dbReference type="InterPro" id="IPR039262">
    <property type="entry name" value="DTWD2/TAPT"/>
</dbReference>
<dbReference type="EMBL" id="JBHRTF010000004">
    <property type="protein sequence ID" value="MFC3116426.1"/>
    <property type="molecule type" value="Genomic_DNA"/>
</dbReference>
<keyword evidence="2 6" id="KW-0808">Transferase</keyword>
<reference evidence="7" key="1">
    <citation type="journal article" date="2019" name="Int. J. Syst. Evol. Microbiol.">
        <title>The Global Catalogue of Microorganisms (GCM) 10K type strain sequencing project: providing services to taxonomists for standard genome sequencing and annotation.</title>
        <authorList>
            <consortium name="The Broad Institute Genomics Platform"/>
            <consortium name="The Broad Institute Genome Sequencing Center for Infectious Disease"/>
            <person name="Wu L."/>
            <person name="Ma J."/>
        </authorList>
    </citation>
    <scope>NUCLEOTIDE SEQUENCE [LARGE SCALE GENOMIC DNA]</scope>
    <source>
        <strain evidence="7">KCTC 52237</strain>
    </source>
</reference>
<keyword evidence="4" id="KW-0819">tRNA processing</keyword>
<organism evidence="6 7">
    <name type="scientific">Cellvibrio fontiphilus</name>
    <dbReference type="NCBI Taxonomy" id="1815559"/>
    <lineage>
        <taxon>Bacteria</taxon>
        <taxon>Pseudomonadati</taxon>
        <taxon>Pseudomonadota</taxon>
        <taxon>Gammaproteobacteria</taxon>
        <taxon>Cellvibrionales</taxon>
        <taxon>Cellvibrionaceae</taxon>
        <taxon>Cellvibrio</taxon>
    </lineage>
</organism>
<dbReference type="GO" id="GO:0016432">
    <property type="term" value="F:tRNA-uridine aminocarboxypropyltransferase activity"/>
    <property type="evidence" value="ECO:0007669"/>
    <property type="project" value="UniProtKB-EC"/>
</dbReference>
<comment type="caution">
    <text evidence="6">The sequence shown here is derived from an EMBL/GenBank/DDBJ whole genome shotgun (WGS) entry which is preliminary data.</text>
</comment>
<evidence type="ECO:0000256" key="2">
    <source>
        <dbReference type="ARBA" id="ARBA00022679"/>
    </source>
</evidence>
<sequence length="251" mass="28880">MILMLNEYPNQYLRLRAQRLAQSTREFLARGKSVKRCDSCQLAEFACICRWRPTLNTRVEFVLLMHSDEVFKPTNTGRLIADVLPDQTHVYCWSRTDPDEGLLALLADSRRRCVLVFPAEVASTASHPRKVLYELPRDERVITFILLDGTWKQSGRMFHLSRWMDNVPCIQLPDSLMRGYAVRKSHQENYLSTAEAAALCLHLAGEQSVAVVLSDYFELFNMHYLATRASQPPVIGELHQRLMAHIPADKY</sequence>
<dbReference type="PANTHER" id="PTHR21392:SF1">
    <property type="entry name" value="TRNA-URIDINE AMINOCARBOXYPROPYLTRANSFERASE"/>
    <property type="match status" value="1"/>
</dbReference>